<organism evidence="2 3">
    <name type="scientific">Acuticoccus sediminis</name>
    <dbReference type="NCBI Taxonomy" id="2184697"/>
    <lineage>
        <taxon>Bacteria</taxon>
        <taxon>Pseudomonadati</taxon>
        <taxon>Pseudomonadota</taxon>
        <taxon>Alphaproteobacteria</taxon>
        <taxon>Hyphomicrobiales</taxon>
        <taxon>Amorphaceae</taxon>
        <taxon>Acuticoccus</taxon>
    </lineage>
</organism>
<proteinExistence type="predicted"/>
<keyword evidence="3" id="KW-1185">Reference proteome</keyword>
<dbReference type="Proteomes" id="UP000249590">
    <property type="component" value="Unassembled WGS sequence"/>
</dbReference>
<reference evidence="2 3" key="1">
    <citation type="submission" date="2018-05" db="EMBL/GenBank/DDBJ databases">
        <title>Acuticoccus sediminis sp. nov., isolated from deep-sea sediment of Indian Ocean.</title>
        <authorList>
            <person name="Liu X."/>
            <person name="Lai Q."/>
            <person name="Du Y."/>
            <person name="Sun F."/>
            <person name="Zhang X."/>
            <person name="Wang S."/>
            <person name="Shao Z."/>
        </authorList>
    </citation>
    <scope>NUCLEOTIDE SEQUENCE [LARGE SCALE GENOMIC DNA]</scope>
    <source>
        <strain evidence="2 3">PTG4-2</strain>
    </source>
</reference>
<name>A0A8B2NK81_9HYPH</name>
<gene>
    <name evidence="2" type="ORF">DLJ53_19330</name>
</gene>
<sequence length="115" mass="12205">MSGDRDEQPWLDETGGLTGHDDCGRLVFLCELPRPPRPGGEPAGPAPLGWSTSAALPPEVPAIAPCAVPSPWLVVQSSAEQRGMRDAMDLLRRVIETGRGAQAAELLTKRPSDVP</sequence>
<evidence type="ECO:0000313" key="2">
    <source>
        <dbReference type="EMBL" id="RAH99895.1"/>
    </source>
</evidence>
<dbReference type="EMBL" id="QHHQ01000004">
    <property type="protein sequence ID" value="RAH99895.1"/>
    <property type="molecule type" value="Genomic_DNA"/>
</dbReference>
<evidence type="ECO:0000256" key="1">
    <source>
        <dbReference type="SAM" id="MobiDB-lite"/>
    </source>
</evidence>
<comment type="caution">
    <text evidence="2">The sequence shown here is derived from an EMBL/GenBank/DDBJ whole genome shotgun (WGS) entry which is preliminary data.</text>
</comment>
<feature type="region of interest" description="Disordered" evidence="1">
    <location>
        <begin position="1"/>
        <end position="54"/>
    </location>
</feature>
<dbReference type="RefSeq" id="WP_111348265.1">
    <property type="nucleotide sequence ID" value="NZ_QHHQ01000004.1"/>
</dbReference>
<accession>A0A8B2NK81</accession>
<dbReference type="AlphaFoldDB" id="A0A8B2NK81"/>
<protein>
    <submittedName>
        <fullName evidence="2">Uncharacterized protein</fullName>
    </submittedName>
</protein>
<evidence type="ECO:0000313" key="3">
    <source>
        <dbReference type="Proteomes" id="UP000249590"/>
    </source>
</evidence>